<keyword evidence="1" id="KW-0472">Membrane</keyword>
<evidence type="ECO:0000256" key="1">
    <source>
        <dbReference type="SAM" id="Phobius"/>
    </source>
</evidence>
<feature type="transmembrane region" description="Helical" evidence="1">
    <location>
        <begin position="50"/>
        <end position="74"/>
    </location>
</feature>
<organism evidence="2 3">
    <name type="scientific">Actinoplanes aureus</name>
    <dbReference type="NCBI Taxonomy" id="2792083"/>
    <lineage>
        <taxon>Bacteria</taxon>
        <taxon>Bacillati</taxon>
        <taxon>Actinomycetota</taxon>
        <taxon>Actinomycetes</taxon>
        <taxon>Micromonosporales</taxon>
        <taxon>Micromonosporaceae</taxon>
        <taxon>Actinoplanes</taxon>
    </lineage>
</organism>
<accession>A0A931BZY9</accession>
<dbReference type="AlphaFoldDB" id="A0A931BZY9"/>
<feature type="transmembrane region" description="Helical" evidence="1">
    <location>
        <begin position="21"/>
        <end position="44"/>
    </location>
</feature>
<keyword evidence="1" id="KW-0812">Transmembrane</keyword>
<dbReference type="RefSeq" id="WP_196412512.1">
    <property type="nucleotide sequence ID" value="NZ_JADQTO010000002.1"/>
</dbReference>
<dbReference type="EMBL" id="JADQTO010000002">
    <property type="protein sequence ID" value="MBG0560709.1"/>
    <property type="molecule type" value="Genomic_DNA"/>
</dbReference>
<keyword evidence="1" id="KW-1133">Transmembrane helix</keyword>
<reference evidence="2" key="1">
    <citation type="submission" date="2020-11" db="EMBL/GenBank/DDBJ databases">
        <title>Isolation and identification of active actinomycetes.</title>
        <authorList>
            <person name="Sun X."/>
        </authorList>
    </citation>
    <scope>NUCLEOTIDE SEQUENCE</scope>
    <source>
        <strain evidence="2">NEAU-A11</strain>
    </source>
</reference>
<evidence type="ECO:0000313" key="3">
    <source>
        <dbReference type="Proteomes" id="UP000598146"/>
    </source>
</evidence>
<keyword evidence="3" id="KW-1185">Reference proteome</keyword>
<name>A0A931BZY9_9ACTN</name>
<protein>
    <submittedName>
        <fullName evidence="2">Uncharacterized protein</fullName>
    </submittedName>
</protein>
<proteinExistence type="predicted"/>
<dbReference type="Proteomes" id="UP000598146">
    <property type="component" value="Unassembled WGS sequence"/>
</dbReference>
<gene>
    <name evidence="2" type="ORF">I4J89_04410</name>
</gene>
<sequence>MSKLQKRSPSGSSTDNTDADGKVAMAGFAAFTTSAAGLIGILTATENQTAGTIVALALFGALGLGSLILGAIYLRRRR</sequence>
<comment type="caution">
    <text evidence="2">The sequence shown here is derived from an EMBL/GenBank/DDBJ whole genome shotgun (WGS) entry which is preliminary data.</text>
</comment>
<evidence type="ECO:0000313" key="2">
    <source>
        <dbReference type="EMBL" id="MBG0560709.1"/>
    </source>
</evidence>